<accession>A0AAV4XXA4</accession>
<gene>
    <name evidence="2" type="ORF">CEXT_466051</name>
</gene>
<proteinExistence type="predicted"/>
<dbReference type="EMBL" id="BPLR01000941">
    <property type="protein sequence ID" value="GIY98624.1"/>
    <property type="molecule type" value="Genomic_DNA"/>
</dbReference>
<keyword evidence="3" id="KW-1185">Reference proteome</keyword>
<name>A0AAV4XXA4_CAEEX</name>
<protein>
    <recommendedName>
        <fullName evidence="4">Peptidase A2 domain-containing protein</fullName>
    </recommendedName>
</protein>
<feature type="region of interest" description="Disordered" evidence="1">
    <location>
        <begin position="39"/>
        <end position="61"/>
    </location>
</feature>
<reference evidence="2 3" key="1">
    <citation type="submission" date="2021-06" db="EMBL/GenBank/DDBJ databases">
        <title>Caerostris extrusa draft genome.</title>
        <authorList>
            <person name="Kono N."/>
            <person name="Arakawa K."/>
        </authorList>
    </citation>
    <scope>NUCLEOTIDE SEQUENCE [LARGE SCALE GENOMIC DNA]</scope>
</reference>
<evidence type="ECO:0008006" key="4">
    <source>
        <dbReference type="Google" id="ProtNLM"/>
    </source>
</evidence>
<sequence>MERERLKRERQEKQLAREHELKLREFELKSKRFYPKGNTLARVNGTDKSDSEEEHLNGVGDKMSSAGFDWKIPEGETNGKFSPIDFRVGSRKLQRIIDSGAEITILRKFVIPGESLHSSRENILRPAFDFM</sequence>
<dbReference type="Proteomes" id="UP001054945">
    <property type="component" value="Unassembled WGS sequence"/>
</dbReference>
<evidence type="ECO:0000313" key="3">
    <source>
        <dbReference type="Proteomes" id="UP001054945"/>
    </source>
</evidence>
<organism evidence="2 3">
    <name type="scientific">Caerostris extrusa</name>
    <name type="common">Bark spider</name>
    <name type="synonym">Caerostris bankana</name>
    <dbReference type="NCBI Taxonomy" id="172846"/>
    <lineage>
        <taxon>Eukaryota</taxon>
        <taxon>Metazoa</taxon>
        <taxon>Ecdysozoa</taxon>
        <taxon>Arthropoda</taxon>
        <taxon>Chelicerata</taxon>
        <taxon>Arachnida</taxon>
        <taxon>Araneae</taxon>
        <taxon>Araneomorphae</taxon>
        <taxon>Entelegynae</taxon>
        <taxon>Araneoidea</taxon>
        <taxon>Araneidae</taxon>
        <taxon>Caerostris</taxon>
    </lineage>
</organism>
<comment type="caution">
    <text evidence="2">The sequence shown here is derived from an EMBL/GenBank/DDBJ whole genome shotgun (WGS) entry which is preliminary data.</text>
</comment>
<dbReference type="AlphaFoldDB" id="A0AAV4XXA4"/>
<evidence type="ECO:0000256" key="1">
    <source>
        <dbReference type="SAM" id="MobiDB-lite"/>
    </source>
</evidence>
<evidence type="ECO:0000313" key="2">
    <source>
        <dbReference type="EMBL" id="GIY98624.1"/>
    </source>
</evidence>